<dbReference type="Gene3D" id="3.90.226.10">
    <property type="entry name" value="2-enoyl-CoA Hydratase, Chain A, domain 1"/>
    <property type="match status" value="1"/>
</dbReference>
<feature type="chain" id="PRO_5023111119" evidence="6">
    <location>
        <begin position="33"/>
        <end position="740"/>
    </location>
</feature>
<dbReference type="InterPro" id="IPR056738">
    <property type="entry name" value="NfeD1b_N"/>
</dbReference>
<feature type="domain" description="NfeD1b N-terminal" evidence="9">
    <location>
        <begin position="277"/>
        <end position="429"/>
    </location>
</feature>
<evidence type="ECO:0000256" key="5">
    <source>
        <dbReference type="SAM" id="Phobius"/>
    </source>
</evidence>
<feature type="transmembrane region" description="Helical" evidence="5">
    <location>
        <begin position="589"/>
        <end position="609"/>
    </location>
</feature>
<gene>
    <name evidence="10" type="ORF">KOR42_29940</name>
</gene>
<feature type="transmembrane region" description="Helical" evidence="5">
    <location>
        <begin position="539"/>
        <end position="557"/>
    </location>
</feature>
<dbReference type="Gene3D" id="2.40.50.140">
    <property type="entry name" value="Nucleic acid-binding proteins"/>
    <property type="match status" value="1"/>
</dbReference>
<feature type="transmembrane region" description="Helical" evidence="5">
    <location>
        <begin position="509"/>
        <end position="532"/>
    </location>
</feature>
<keyword evidence="2 5" id="KW-0812">Transmembrane</keyword>
<evidence type="ECO:0000256" key="2">
    <source>
        <dbReference type="ARBA" id="ARBA00022692"/>
    </source>
</evidence>
<feature type="transmembrane region" description="Helical" evidence="5">
    <location>
        <begin position="621"/>
        <end position="643"/>
    </location>
</feature>
<dbReference type="Pfam" id="PF24961">
    <property type="entry name" value="NfeD_membrane"/>
    <property type="match status" value="1"/>
</dbReference>
<keyword evidence="4 5" id="KW-0472">Membrane</keyword>
<dbReference type="EMBL" id="SIHI01000006">
    <property type="protein sequence ID" value="TWT52308.1"/>
    <property type="molecule type" value="Genomic_DNA"/>
</dbReference>
<dbReference type="SUPFAM" id="SSF141322">
    <property type="entry name" value="NfeD domain-like"/>
    <property type="match status" value="1"/>
</dbReference>
<evidence type="ECO:0000256" key="6">
    <source>
        <dbReference type="SAM" id="SignalP"/>
    </source>
</evidence>
<sequence length="740" mass="80293" precursor="true">MSQTKPLSSTCCRGWTAAIVLMGIVSASCSLAQAQDRPAKPIGRLVTIESPLTDETLGLVRRTGLELQDLAIEEQRPASLILEIKPGISQFHHAYALAEFLTSPAISGVSTIAWVPETISGNNVLVALSCNDIVLHPEASIGDMGRGKSLPDDQQTIVKTIVAKRRNINVNEPLAIALMDPSASLVQLTIDTGNGERETRLVSEATASQLLDDGVIITERKTLKEPGVPYSISGRDAQRQKILASRTADDRRELIDNYGLPIESLRELAPAEEVENVAYIELHDMIDDVFFAFAMRQINQAVSSGAKLIIFEIDSPGGYLWASQDLSKAIADLSKRDIRTIAYIPEEAFSGGAMLAVGCDEIYMKPDATIGNAIPVLMMPGVLVEAEAKLLSGEVKHLRELAEMKNRPAAVIEAFADQNLEVFEVTHKETGRKWYMSDDEIHKANGEWIKGPRITESRPGIAVIVNGNRAHELKIAETPISGPDELKERLGIPLDTKFRVVERSWVDTLVFYLNSSWVTGMLFFLAIVCIYIEMATMTGFFGIIAAAAFGVFFWSRMLGGTATGLEIGTFVLGLCCLGLEVFVIPGFGVFGVSGILMVVGSLVMASNTLTGMGIEYDVERAVISFAPFAASLVGVIIFAMLISRYLPSIPFLKEMVLAPPAAEVFDPHEPRLRPEHSRPHAELVGEVGKAVSVLRPAGKAQIAGRLYDVVSDGPFIEDGSQVSVVEVHGNRIVVRLTNDA</sequence>
<dbReference type="PROSITE" id="PS51257">
    <property type="entry name" value="PROKAR_LIPOPROTEIN"/>
    <property type="match status" value="1"/>
</dbReference>
<evidence type="ECO:0000313" key="11">
    <source>
        <dbReference type="Proteomes" id="UP000317243"/>
    </source>
</evidence>
<dbReference type="OrthoDB" id="284354at2"/>
<reference evidence="10 11" key="1">
    <citation type="submission" date="2019-02" db="EMBL/GenBank/DDBJ databases">
        <title>Deep-cultivation of Planctomycetes and their phenomic and genomic characterization uncovers novel biology.</title>
        <authorList>
            <person name="Wiegand S."/>
            <person name="Jogler M."/>
            <person name="Boedeker C."/>
            <person name="Pinto D."/>
            <person name="Vollmers J."/>
            <person name="Rivas-Marin E."/>
            <person name="Kohn T."/>
            <person name="Peeters S.H."/>
            <person name="Heuer A."/>
            <person name="Rast P."/>
            <person name="Oberbeckmann S."/>
            <person name="Bunk B."/>
            <person name="Jeske O."/>
            <person name="Meyerdierks A."/>
            <person name="Storesund J.E."/>
            <person name="Kallscheuer N."/>
            <person name="Luecker S."/>
            <person name="Lage O.M."/>
            <person name="Pohl T."/>
            <person name="Merkel B.J."/>
            <person name="Hornburger P."/>
            <person name="Mueller R.-W."/>
            <person name="Bruemmer F."/>
            <person name="Labrenz M."/>
            <person name="Spormann A.M."/>
            <person name="Op Den Camp H."/>
            <person name="Overmann J."/>
            <person name="Amann R."/>
            <person name="Jetten M.S.M."/>
            <person name="Mascher T."/>
            <person name="Medema M.H."/>
            <person name="Devos D.P."/>
            <person name="Kaster A.-K."/>
            <person name="Ovreas L."/>
            <person name="Rohde M."/>
            <person name="Galperin M.Y."/>
            <person name="Jogler C."/>
        </authorList>
    </citation>
    <scope>NUCLEOTIDE SEQUENCE [LARGE SCALE GENOMIC DNA]</scope>
    <source>
        <strain evidence="10 11">KOR42</strain>
    </source>
</reference>
<evidence type="ECO:0000256" key="3">
    <source>
        <dbReference type="ARBA" id="ARBA00022989"/>
    </source>
</evidence>
<dbReference type="Pfam" id="PF25145">
    <property type="entry name" value="NfeD1b_N"/>
    <property type="match status" value="1"/>
</dbReference>
<comment type="caution">
    <text evidence="10">The sequence shown here is derived from an EMBL/GenBank/DDBJ whole genome shotgun (WGS) entry which is preliminary data.</text>
</comment>
<evidence type="ECO:0000313" key="10">
    <source>
        <dbReference type="EMBL" id="TWT52308.1"/>
    </source>
</evidence>
<protein>
    <submittedName>
        <fullName evidence="10">Uncharacterized protein</fullName>
    </submittedName>
</protein>
<dbReference type="InterPro" id="IPR056739">
    <property type="entry name" value="NfeD_membrane"/>
</dbReference>
<accession>A0A5C5WNU6</accession>
<dbReference type="PANTHER" id="PTHR33507">
    <property type="entry name" value="INNER MEMBRANE PROTEIN YBBJ"/>
    <property type="match status" value="1"/>
</dbReference>
<dbReference type="InterPro" id="IPR029045">
    <property type="entry name" value="ClpP/crotonase-like_dom_sf"/>
</dbReference>
<evidence type="ECO:0000259" key="9">
    <source>
        <dbReference type="Pfam" id="PF25145"/>
    </source>
</evidence>
<evidence type="ECO:0000256" key="1">
    <source>
        <dbReference type="ARBA" id="ARBA00004141"/>
    </source>
</evidence>
<keyword evidence="11" id="KW-1185">Reference proteome</keyword>
<dbReference type="PANTHER" id="PTHR33507:SF3">
    <property type="entry name" value="INNER MEMBRANE PROTEIN YBBJ"/>
    <property type="match status" value="1"/>
</dbReference>
<evidence type="ECO:0000256" key="4">
    <source>
        <dbReference type="ARBA" id="ARBA00023136"/>
    </source>
</evidence>
<dbReference type="RefSeq" id="WP_146510491.1">
    <property type="nucleotide sequence ID" value="NZ_SIHI01000006.1"/>
</dbReference>
<keyword evidence="3 5" id="KW-1133">Transmembrane helix</keyword>
<feature type="signal peptide" evidence="6">
    <location>
        <begin position="1"/>
        <end position="32"/>
    </location>
</feature>
<feature type="domain" description="NfeD integral membrane" evidence="8">
    <location>
        <begin position="517"/>
        <end position="640"/>
    </location>
</feature>
<feature type="domain" description="NfeD-like C-terminal" evidence="7">
    <location>
        <begin position="682"/>
        <end position="735"/>
    </location>
</feature>
<dbReference type="GO" id="GO:0005886">
    <property type="term" value="C:plasma membrane"/>
    <property type="evidence" value="ECO:0007669"/>
    <property type="project" value="TreeGrafter"/>
</dbReference>
<name>A0A5C5WNU6_9PLAN</name>
<dbReference type="InterPro" id="IPR002810">
    <property type="entry name" value="NfeD-like_C"/>
</dbReference>
<proteinExistence type="predicted"/>
<dbReference type="Pfam" id="PF01957">
    <property type="entry name" value="NfeD"/>
    <property type="match status" value="1"/>
</dbReference>
<comment type="subcellular location">
    <subcellularLocation>
        <location evidence="1">Membrane</location>
        <topology evidence="1">Multi-pass membrane protein</topology>
    </subcellularLocation>
</comment>
<keyword evidence="6" id="KW-0732">Signal</keyword>
<dbReference type="AlphaFoldDB" id="A0A5C5WNU6"/>
<organism evidence="10 11">
    <name type="scientific">Thalassoglobus neptunius</name>
    <dbReference type="NCBI Taxonomy" id="1938619"/>
    <lineage>
        <taxon>Bacteria</taxon>
        <taxon>Pseudomonadati</taxon>
        <taxon>Planctomycetota</taxon>
        <taxon>Planctomycetia</taxon>
        <taxon>Planctomycetales</taxon>
        <taxon>Planctomycetaceae</taxon>
        <taxon>Thalassoglobus</taxon>
    </lineage>
</organism>
<dbReference type="Proteomes" id="UP000317243">
    <property type="component" value="Unassembled WGS sequence"/>
</dbReference>
<dbReference type="SUPFAM" id="SSF52096">
    <property type="entry name" value="ClpP/crotonase"/>
    <property type="match status" value="1"/>
</dbReference>
<dbReference type="CDD" id="cd07021">
    <property type="entry name" value="Clp_protease_NfeD_like"/>
    <property type="match status" value="1"/>
</dbReference>
<evidence type="ECO:0000259" key="7">
    <source>
        <dbReference type="Pfam" id="PF01957"/>
    </source>
</evidence>
<evidence type="ECO:0000259" key="8">
    <source>
        <dbReference type="Pfam" id="PF24961"/>
    </source>
</evidence>
<dbReference type="InterPro" id="IPR012340">
    <property type="entry name" value="NA-bd_OB-fold"/>
</dbReference>
<dbReference type="InterPro" id="IPR052165">
    <property type="entry name" value="Membrane_assoc_protease"/>
</dbReference>